<name>A0A3M7R7U2_BRAPC</name>
<evidence type="ECO:0000313" key="1">
    <source>
        <dbReference type="EMBL" id="RNA19519.1"/>
    </source>
</evidence>
<reference evidence="1 2" key="1">
    <citation type="journal article" date="2018" name="Sci. Rep.">
        <title>Genomic signatures of local adaptation to the degree of environmental predictability in rotifers.</title>
        <authorList>
            <person name="Franch-Gras L."/>
            <person name="Hahn C."/>
            <person name="Garcia-Roger E.M."/>
            <person name="Carmona M.J."/>
            <person name="Serra M."/>
            <person name="Gomez A."/>
        </authorList>
    </citation>
    <scope>NUCLEOTIDE SEQUENCE [LARGE SCALE GENOMIC DNA]</scope>
    <source>
        <strain evidence="1">HYR1</strain>
    </source>
</reference>
<gene>
    <name evidence="1" type="ORF">BpHYR1_030678</name>
</gene>
<proteinExistence type="predicted"/>
<dbReference type="OrthoDB" id="10632200at2759"/>
<dbReference type="EMBL" id="REGN01004030">
    <property type="protein sequence ID" value="RNA19519.1"/>
    <property type="molecule type" value="Genomic_DNA"/>
</dbReference>
<accession>A0A3M7R7U2</accession>
<keyword evidence="2" id="KW-1185">Reference proteome</keyword>
<organism evidence="1 2">
    <name type="scientific">Brachionus plicatilis</name>
    <name type="common">Marine rotifer</name>
    <name type="synonym">Brachionus muelleri</name>
    <dbReference type="NCBI Taxonomy" id="10195"/>
    <lineage>
        <taxon>Eukaryota</taxon>
        <taxon>Metazoa</taxon>
        <taxon>Spiralia</taxon>
        <taxon>Gnathifera</taxon>
        <taxon>Rotifera</taxon>
        <taxon>Eurotatoria</taxon>
        <taxon>Monogononta</taxon>
        <taxon>Pseudotrocha</taxon>
        <taxon>Ploima</taxon>
        <taxon>Brachionidae</taxon>
        <taxon>Brachionus</taxon>
    </lineage>
</organism>
<comment type="caution">
    <text evidence="1">The sequence shown here is derived from an EMBL/GenBank/DDBJ whole genome shotgun (WGS) entry which is preliminary data.</text>
</comment>
<sequence length="252" mass="29085">MGKRFQYYLNDSITKIEDFALVFSIQEKKFSIVSIFSIHSNNGQINEGEEYDISFGKGIYSGLIKCLVSQGNEIVLEVKKSREIRATSESQHHDETLKNSRKYKKNFIMSEIFQKLFKPNANDKTLVTLSNEYPNFFVKPLATSSVLSLIESWLSLHAEGITLFVPETLSWISKTAKQFKRDFANIINPVFDMISKQDSNFNVTALNSTLNSIIQDLKKKLKLILNFIDWETPSDLKSQKEHFNFPDLFEKE</sequence>
<dbReference type="AlphaFoldDB" id="A0A3M7R7U2"/>
<dbReference type="Proteomes" id="UP000276133">
    <property type="component" value="Unassembled WGS sequence"/>
</dbReference>
<protein>
    <submittedName>
        <fullName evidence="1">Uncharacterized protein</fullName>
    </submittedName>
</protein>
<evidence type="ECO:0000313" key="2">
    <source>
        <dbReference type="Proteomes" id="UP000276133"/>
    </source>
</evidence>